<accession>A0ABP9SAC7</accession>
<organism evidence="1 2">
    <name type="scientific">Ferrimonas gelatinilytica</name>
    <dbReference type="NCBI Taxonomy" id="1255257"/>
    <lineage>
        <taxon>Bacteria</taxon>
        <taxon>Pseudomonadati</taxon>
        <taxon>Pseudomonadota</taxon>
        <taxon>Gammaproteobacteria</taxon>
        <taxon>Alteromonadales</taxon>
        <taxon>Ferrimonadaceae</taxon>
        <taxon>Ferrimonas</taxon>
    </lineage>
</organism>
<gene>
    <name evidence="1" type="ORF">GCM10025772_22610</name>
</gene>
<reference evidence="2" key="1">
    <citation type="journal article" date="2019" name="Int. J. Syst. Evol. Microbiol.">
        <title>The Global Catalogue of Microorganisms (GCM) 10K type strain sequencing project: providing services to taxonomists for standard genome sequencing and annotation.</title>
        <authorList>
            <consortium name="The Broad Institute Genomics Platform"/>
            <consortium name="The Broad Institute Genome Sequencing Center for Infectious Disease"/>
            <person name="Wu L."/>
            <person name="Ma J."/>
        </authorList>
    </citation>
    <scope>NUCLEOTIDE SEQUENCE [LARGE SCALE GENOMIC DNA]</scope>
    <source>
        <strain evidence="2">JCM 18720</strain>
    </source>
</reference>
<dbReference type="Proteomes" id="UP001501600">
    <property type="component" value="Unassembled WGS sequence"/>
</dbReference>
<evidence type="ECO:0000313" key="2">
    <source>
        <dbReference type="Proteomes" id="UP001501600"/>
    </source>
</evidence>
<keyword evidence="2" id="KW-1185">Reference proteome</keyword>
<comment type="caution">
    <text evidence="1">The sequence shown here is derived from an EMBL/GenBank/DDBJ whole genome shotgun (WGS) entry which is preliminary data.</text>
</comment>
<evidence type="ECO:0000313" key="1">
    <source>
        <dbReference type="EMBL" id="GAA5192745.1"/>
    </source>
</evidence>
<dbReference type="EMBL" id="BAABLF010000014">
    <property type="protein sequence ID" value="GAA5192745.1"/>
    <property type="molecule type" value="Genomic_DNA"/>
</dbReference>
<name>A0ABP9SAC7_9GAMM</name>
<protein>
    <submittedName>
        <fullName evidence="1">Uncharacterized protein</fullName>
    </submittedName>
</protein>
<sequence length="71" mass="8125">MEGATLTRLVDLTKYPFYVIRRVDSGYRYVAKVISEQSFRHRHGFVGGEVLCLTINPSNSTELLDEYGLEL</sequence>
<proteinExistence type="predicted"/>